<gene>
    <name evidence="4" type="ORF">OS493_015867</name>
</gene>
<dbReference type="GO" id="GO:0005739">
    <property type="term" value="C:mitochondrion"/>
    <property type="evidence" value="ECO:0007669"/>
    <property type="project" value="TreeGrafter"/>
</dbReference>
<keyword evidence="5" id="KW-1185">Reference proteome</keyword>
<dbReference type="GO" id="GO:0051087">
    <property type="term" value="F:protein-folding chaperone binding"/>
    <property type="evidence" value="ECO:0007669"/>
    <property type="project" value="InterPro"/>
</dbReference>
<dbReference type="GO" id="GO:0001671">
    <property type="term" value="F:ATPase activator activity"/>
    <property type="evidence" value="ECO:0007669"/>
    <property type="project" value="InterPro"/>
</dbReference>
<dbReference type="AlphaFoldDB" id="A0A9X0CGI5"/>
<dbReference type="PANTHER" id="PTHR14021">
    <property type="entry name" value="IRON-SULFUR CLUSTER CO-CHAPERONE PROTEIN HSCB"/>
    <property type="match status" value="1"/>
</dbReference>
<dbReference type="EMBL" id="MU827785">
    <property type="protein sequence ID" value="KAJ7333776.1"/>
    <property type="molecule type" value="Genomic_DNA"/>
</dbReference>
<dbReference type="CDD" id="cd06257">
    <property type="entry name" value="DnaJ"/>
    <property type="match status" value="1"/>
</dbReference>
<comment type="caution">
    <text evidence="4">The sequence shown here is derived from an EMBL/GenBank/DDBJ whole genome shotgun (WGS) entry which is preliminary data.</text>
</comment>
<dbReference type="InterPro" id="IPR036386">
    <property type="entry name" value="HscB_C_sf"/>
</dbReference>
<protein>
    <recommendedName>
        <fullName evidence="3">J domain-containing protein</fullName>
    </recommendedName>
</protein>
<name>A0A9X0CGI5_9CNID</name>
<evidence type="ECO:0000313" key="5">
    <source>
        <dbReference type="Proteomes" id="UP001163046"/>
    </source>
</evidence>
<dbReference type="PANTHER" id="PTHR14021:SF15">
    <property type="entry name" value="IRON-SULFUR CLUSTER CO-CHAPERONE PROTEIN HSCB"/>
    <property type="match status" value="1"/>
</dbReference>
<dbReference type="InterPro" id="IPR001623">
    <property type="entry name" value="DnaJ_domain"/>
</dbReference>
<keyword evidence="2" id="KW-0143">Chaperone</keyword>
<dbReference type="SMART" id="SM00271">
    <property type="entry name" value="DnaJ"/>
    <property type="match status" value="1"/>
</dbReference>
<sequence>MFSRRFIPMIVDFLPTRAIKNSISPSRKTCLLVQYNMYASSAKSKGQKTGRRCWKCNVEIKSTVEFFCPSCNIIQSPSKKATYFELMSSPKTFDINTTQLAERYKELQWKLHPDKFSELSKEEKSLSEEQSSLVNEAYHTLLKPLNRGLYLLNLKGVPITEDEATSRDVKFLAVIMDKYEQIASDEKKIKEVYQENNGDLKKCLKNVSSAFEKGDIETARQEVVKLNYYSKIDEFIKDQES</sequence>
<evidence type="ECO:0000259" key="3">
    <source>
        <dbReference type="PROSITE" id="PS50076"/>
    </source>
</evidence>
<dbReference type="Gene3D" id="1.10.287.110">
    <property type="entry name" value="DnaJ domain"/>
    <property type="match status" value="1"/>
</dbReference>
<dbReference type="Gene3D" id="1.20.1280.20">
    <property type="entry name" value="HscB, C-terminal domain"/>
    <property type="match status" value="1"/>
</dbReference>
<evidence type="ECO:0000313" key="4">
    <source>
        <dbReference type="EMBL" id="KAJ7333776.1"/>
    </source>
</evidence>
<dbReference type="Pfam" id="PF07743">
    <property type="entry name" value="HSCB_C"/>
    <property type="match status" value="1"/>
</dbReference>
<dbReference type="SUPFAM" id="SSF46565">
    <property type="entry name" value="Chaperone J-domain"/>
    <property type="match status" value="1"/>
</dbReference>
<dbReference type="SUPFAM" id="SSF47144">
    <property type="entry name" value="HSC20 (HSCB), C-terminal oligomerisation domain"/>
    <property type="match status" value="1"/>
</dbReference>
<comment type="similarity">
    <text evidence="1">Belongs to the HscB family.</text>
</comment>
<dbReference type="Proteomes" id="UP001163046">
    <property type="component" value="Unassembled WGS sequence"/>
</dbReference>
<reference evidence="4" key="1">
    <citation type="submission" date="2023-01" db="EMBL/GenBank/DDBJ databases">
        <title>Genome assembly of the deep-sea coral Lophelia pertusa.</title>
        <authorList>
            <person name="Herrera S."/>
            <person name="Cordes E."/>
        </authorList>
    </citation>
    <scope>NUCLEOTIDE SEQUENCE</scope>
    <source>
        <strain evidence="4">USNM1676648</strain>
        <tissue evidence="4">Polyp</tissue>
    </source>
</reference>
<proteinExistence type="inferred from homology"/>
<dbReference type="OrthoDB" id="448954at2759"/>
<dbReference type="PROSITE" id="PS50076">
    <property type="entry name" value="DNAJ_2"/>
    <property type="match status" value="1"/>
</dbReference>
<dbReference type="NCBIfam" id="TIGR00714">
    <property type="entry name" value="hscB"/>
    <property type="match status" value="1"/>
</dbReference>
<dbReference type="GO" id="GO:0051259">
    <property type="term" value="P:protein complex oligomerization"/>
    <property type="evidence" value="ECO:0007669"/>
    <property type="project" value="InterPro"/>
</dbReference>
<organism evidence="4 5">
    <name type="scientific">Desmophyllum pertusum</name>
    <dbReference type="NCBI Taxonomy" id="174260"/>
    <lineage>
        <taxon>Eukaryota</taxon>
        <taxon>Metazoa</taxon>
        <taxon>Cnidaria</taxon>
        <taxon>Anthozoa</taxon>
        <taxon>Hexacorallia</taxon>
        <taxon>Scleractinia</taxon>
        <taxon>Caryophylliina</taxon>
        <taxon>Caryophylliidae</taxon>
        <taxon>Desmophyllum</taxon>
    </lineage>
</organism>
<evidence type="ECO:0000256" key="1">
    <source>
        <dbReference type="ARBA" id="ARBA00010476"/>
    </source>
</evidence>
<dbReference type="GO" id="GO:0044571">
    <property type="term" value="P:[2Fe-2S] cluster assembly"/>
    <property type="evidence" value="ECO:0007669"/>
    <property type="project" value="InterPro"/>
</dbReference>
<dbReference type="InterPro" id="IPR004640">
    <property type="entry name" value="HscB"/>
</dbReference>
<evidence type="ECO:0000256" key="2">
    <source>
        <dbReference type="ARBA" id="ARBA00023186"/>
    </source>
</evidence>
<accession>A0A9X0CGI5</accession>
<dbReference type="InterPro" id="IPR009073">
    <property type="entry name" value="HscB_oligo_C"/>
</dbReference>
<dbReference type="InterPro" id="IPR036869">
    <property type="entry name" value="J_dom_sf"/>
</dbReference>
<feature type="domain" description="J" evidence="3">
    <location>
        <begin position="82"/>
        <end position="154"/>
    </location>
</feature>